<feature type="region of interest" description="Disordered" evidence="1">
    <location>
        <begin position="1"/>
        <end position="23"/>
    </location>
</feature>
<accession>A0A0C9UU20</accession>
<proteinExistence type="predicted"/>
<dbReference type="Proteomes" id="UP000054279">
    <property type="component" value="Unassembled WGS sequence"/>
</dbReference>
<name>A0A0C9UU20_SPHS4</name>
<evidence type="ECO:0000313" key="3">
    <source>
        <dbReference type="Proteomes" id="UP000054279"/>
    </source>
</evidence>
<organism evidence="2 3">
    <name type="scientific">Sphaerobolus stellatus (strain SS14)</name>
    <dbReference type="NCBI Taxonomy" id="990650"/>
    <lineage>
        <taxon>Eukaryota</taxon>
        <taxon>Fungi</taxon>
        <taxon>Dikarya</taxon>
        <taxon>Basidiomycota</taxon>
        <taxon>Agaricomycotina</taxon>
        <taxon>Agaricomycetes</taxon>
        <taxon>Phallomycetidae</taxon>
        <taxon>Geastrales</taxon>
        <taxon>Sphaerobolaceae</taxon>
        <taxon>Sphaerobolus</taxon>
    </lineage>
</organism>
<evidence type="ECO:0000313" key="2">
    <source>
        <dbReference type="EMBL" id="KIJ38339.1"/>
    </source>
</evidence>
<protein>
    <submittedName>
        <fullName evidence="2">Uncharacterized protein</fullName>
    </submittedName>
</protein>
<dbReference type="HOGENOM" id="CLU_1723518_0_0_1"/>
<sequence>MPRHITSSRGGGTLMPPRITSSRGGGTLHHLNAPILQPILVIKDQYWVIRANGHHHPLIWQRRQHVQNSDDLLTPGPHLNLCHRARHPIRKVAGHICQYKRTTVIRVRLSLSMLSPNMSQEIHESTVFTYRLINPLPLSLHEVLAYHPKQHP</sequence>
<reference evidence="2 3" key="1">
    <citation type="submission" date="2014-06" db="EMBL/GenBank/DDBJ databases">
        <title>Evolutionary Origins and Diversification of the Mycorrhizal Mutualists.</title>
        <authorList>
            <consortium name="DOE Joint Genome Institute"/>
            <consortium name="Mycorrhizal Genomics Consortium"/>
            <person name="Kohler A."/>
            <person name="Kuo A."/>
            <person name="Nagy L.G."/>
            <person name="Floudas D."/>
            <person name="Copeland A."/>
            <person name="Barry K.W."/>
            <person name="Cichocki N."/>
            <person name="Veneault-Fourrey C."/>
            <person name="LaButti K."/>
            <person name="Lindquist E.A."/>
            <person name="Lipzen A."/>
            <person name="Lundell T."/>
            <person name="Morin E."/>
            <person name="Murat C."/>
            <person name="Riley R."/>
            <person name="Ohm R."/>
            <person name="Sun H."/>
            <person name="Tunlid A."/>
            <person name="Henrissat B."/>
            <person name="Grigoriev I.V."/>
            <person name="Hibbett D.S."/>
            <person name="Martin F."/>
        </authorList>
    </citation>
    <scope>NUCLEOTIDE SEQUENCE [LARGE SCALE GENOMIC DNA]</scope>
    <source>
        <strain evidence="2 3">SS14</strain>
    </source>
</reference>
<dbReference type="AlphaFoldDB" id="A0A0C9UU20"/>
<keyword evidence="3" id="KW-1185">Reference proteome</keyword>
<gene>
    <name evidence="2" type="ORF">M422DRAFT_258988</name>
</gene>
<dbReference type="EMBL" id="KN837161">
    <property type="protein sequence ID" value="KIJ38339.1"/>
    <property type="molecule type" value="Genomic_DNA"/>
</dbReference>
<evidence type="ECO:0000256" key="1">
    <source>
        <dbReference type="SAM" id="MobiDB-lite"/>
    </source>
</evidence>